<dbReference type="SUPFAM" id="SSF51197">
    <property type="entry name" value="Clavaminate synthase-like"/>
    <property type="match status" value="1"/>
</dbReference>
<dbReference type="EnsemblPlants" id="PGSC0003DMT400008001">
    <property type="protein sequence ID" value="PGSC0003DMT400008001"/>
    <property type="gene ID" value="PGSC0003DMG400003095"/>
</dbReference>
<evidence type="ECO:0000313" key="8">
    <source>
        <dbReference type="EnsemblPlants" id="PGSC0003DMT400008001"/>
    </source>
</evidence>
<dbReference type="GO" id="GO:0031418">
    <property type="term" value="F:L-ascorbic acid binding"/>
    <property type="evidence" value="ECO:0007669"/>
    <property type="project" value="UniProtKB-KW"/>
</dbReference>
<keyword evidence="3" id="KW-0847">Vitamin C</keyword>
<protein>
    <submittedName>
        <fullName evidence="8">Leucoanthocyanidin dioxygenase</fullName>
    </submittedName>
</protein>
<dbReference type="InterPro" id="IPR005123">
    <property type="entry name" value="Oxoglu/Fe-dep_dioxygenase_dom"/>
</dbReference>
<dbReference type="InterPro" id="IPR044861">
    <property type="entry name" value="IPNS-like_FE2OG_OXY"/>
</dbReference>
<dbReference type="OMA" id="DFACQDW"/>
<name>M0ZTW7_SOLTU</name>
<reference evidence="8" key="2">
    <citation type="submission" date="2015-06" db="UniProtKB">
        <authorList>
            <consortium name="EnsemblPlants"/>
        </authorList>
    </citation>
    <scope>IDENTIFICATION</scope>
    <source>
        <strain evidence="8">DM1-3 516 R44</strain>
    </source>
</reference>
<organism evidence="8 9">
    <name type="scientific">Solanum tuberosum</name>
    <name type="common">Potato</name>
    <dbReference type="NCBI Taxonomy" id="4113"/>
    <lineage>
        <taxon>Eukaryota</taxon>
        <taxon>Viridiplantae</taxon>
        <taxon>Streptophyta</taxon>
        <taxon>Embryophyta</taxon>
        <taxon>Tracheophyta</taxon>
        <taxon>Spermatophyta</taxon>
        <taxon>Magnoliopsida</taxon>
        <taxon>eudicotyledons</taxon>
        <taxon>Gunneridae</taxon>
        <taxon>Pentapetalae</taxon>
        <taxon>asterids</taxon>
        <taxon>lamiids</taxon>
        <taxon>Solanales</taxon>
        <taxon>Solanaceae</taxon>
        <taxon>Solanoideae</taxon>
        <taxon>Solaneae</taxon>
        <taxon>Solanum</taxon>
    </lineage>
</organism>
<evidence type="ECO:0000256" key="6">
    <source>
        <dbReference type="RuleBase" id="RU003682"/>
    </source>
</evidence>
<dbReference type="InterPro" id="IPR050295">
    <property type="entry name" value="Plant_2OG-oxidoreductases"/>
</dbReference>
<dbReference type="InParanoid" id="M0ZTW7"/>
<reference evidence="9" key="1">
    <citation type="journal article" date="2011" name="Nature">
        <title>Genome sequence and analysis of the tuber crop potato.</title>
        <authorList>
            <consortium name="The Potato Genome Sequencing Consortium"/>
        </authorList>
    </citation>
    <scope>NUCLEOTIDE SEQUENCE [LARGE SCALE GENOMIC DNA]</scope>
    <source>
        <strain evidence="9">cv. DM1-3 516 R44</strain>
    </source>
</reference>
<feature type="domain" description="Fe2OG dioxygenase" evidence="7">
    <location>
        <begin position="208"/>
        <end position="308"/>
    </location>
</feature>
<proteinExistence type="inferred from homology"/>
<dbReference type="Gene3D" id="2.60.120.330">
    <property type="entry name" value="B-lactam Antibiotic, Isopenicillin N Synthase, Chain"/>
    <property type="match status" value="1"/>
</dbReference>
<dbReference type="FunCoup" id="M0ZTW7">
    <property type="interactions" value="204"/>
</dbReference>
<dbReference type="eggNOG" id="KOG0143">
    <property type="taxonomic scope" value="Eukaryota"/>
</dbReference>
<dbReference type="HOGENOM" id="CLU_010119_16_0_1"/>
<dbReference type="PaxDb" id="4113-PGSC0003DMT400008001"/>
<accession>M0ZTW7</accession>
<keyword evidence="9" id="KW-1185">Reference proteome</keyword>
<evidence type="ECO:0000313" key="9">
    <source>
        <dbReference type="Proteomes" id="UP000011115"/>
    </source>
</evidence>
<sequence>METRTGEQLQVNYKKVPSVQEMAKNKLVTIPSRYVRDNQDRSFVASSNNKEVPVIDMQRLINSSDHDSMNLELNKLHFAAKEWGFFQLINHGVNSLLVEKMKNEIKELFNLPLEEKKKFEQSSGELDGFGQHFVVSDEQKLDWADLFYLKTAPPYLRMPIFSKLPLSLRETIEEYSEEAKELSIKVLKMLGKALGIDEEEVKSLFEEGMQSMRMNYYPPCPQPEKVMGLAPHSDATGLTILLQVNDIQGLQIKKDEIWISILPLPRAFIVNVGDVFEIFSNGIYKSIEHRSVVSSEKERISVATFHNSRLDGELGPANSLINAHNPPKFKKIEATEFYKGYLTRELVGKSYVDTMRIN</sequence>
<comment type="similarity">
    <text evidence="1 6">Belongs to the iron/ascorbate-dependent oxidoreductase family.</text>
</comment>
<dbReference type="Gramene" id="PGSC0003DMT400008001">
    <property type="protein sequence ID" value="PGSC0003DMT400008001"/>
    <property type="gene ID" value="PGSC0003DMG400003095"/>
</dbReference>
<dbReference type="GO" id="GO:0009805">
    <property type="term" value="P:coumarin biosynthetic process"/>
    <property type="evidence" value="ECO:0007669"/>
    <property type="project" value="UniProtKB-ARBA"/>
</dbReference>
<dbReference type="AlphaFoldDB" id="M0ZTW7"/>
<dbReference type="PANTHER" id="PTHR47991">
    <property type="entry name" value="OXOGLUTARATE/IRON-DEPENDENT DIOXYGENASE"/>
    <property type="match status" value="1"/>
</dbReference>
<dbReference type="InterPro" id="IPR027443">
    <property type="entry name" value="IPNS-like_sf"/>
</dbReference>
<evidence type="ECO:0000259" key="7">
    <source>
        <dbReference type="PROSITE" id="PS51471"/>
    </source>
</evidence>
<dbReference type="PROSITE" id="PS51471">
    <property type="entry name" value="FE2OG_OXY"/>
    <property type="match status" value="1"/>
</dbReference>
<keyword evidence="2 6" id="KW-0479">Metal-binding</keyword>
<dbReference type="Pfam" id="PF03171">
    <property type="entry name" value="2OG-FeII_Oxy"/>
    <property type="match status" value="1"/>
</dbReference>
<evidence type="ECO:0000256" key="2">
    <source>
        <dbReference type="ARBA" id="ARBA00022723"/>
    </source>
</evidence>
<keyword evidence="5 6" id="KW-0408">Iron</keyword>
<dbReference type="GO" id="GO:0016706">
    <property type="term" value="F:2-oxoglutarate-dependent dioxygenase activity"/>
    <property type="evidence" value="ECO:0007669"/>
    <property type="project" value="UniProtKB-ARBA"/>
</dbReference>
<evidence type="ECO:0000256" key="3">
    <source>
        <dbReference type="ARBA" id="ARBA00022896"/>
    </source>
</evidence>
<dbReference type="Proteomes" id="UP000011115">
    <property type="component" value="Unassembled WGS sequence"/>
</dbReference>
<evidence type="ECO:0000256" key="5">
    <source>
        <dbReference type="ARBA" id="ARBA00023004"/>
    </source>
</evidence>
<keyword evidence="4 6" id="KW-0560">Oxidoreductase</keyword>
<dbReference type="Pfam" id="PF14226">
    <property type="entry name" value="DIOX_N"/>
    <property type="match status" value="1"/>
</dbReference>
<evidence type="ECO:0000256" key="4">
    <source>
        <dbReference type="ARBA" id="ARBA00023002"/>
    </source>
</evidence>
<dbReference type="SMR" id="M0ZTW7"/>
<dbReference type="InterPro" id="IPR026992">
    <property type="entry name" value="DIOX_N"/>
</dbReference>
<dbReference type="FunFam" id="2.60.120.330:FF:000001">
    <property type="entry name" value="Protein SRG1"/>
    <property type="match status" value="1"/>
</dbReference>
<dbReference type="GO" id="GO:0002238">
    <property type="term" value="P:response to molecule of fungal origin"/>
    <property type="evidence" value="ECO:0007669"/>
    <property type="project" value="UniProtKB-ARBA"/>
</dbReference>
<evidence type="ECO:0000256" key="1">
    <source>
        <dbReference type="ARBA" id="ARBA00008056"/>
    </source>
</evidence>
<dbReference type="GO" id="GO:0046872">
    <property type="term" value="F:metal ion binding"/>
    <property type="evidence" value="ECO:0007669"/>
    <property type="project" value="UniProtKB-KW"/>
</dbReference>